<accession>A0A4Z2HGF8</accession>
<feature type="region of interest" description="Disordered" evidence="1">
    <location>
        <begin position="1"/>
        <end position="34"/>
    </location>
</feature>
<evidence type="ECO:0000313" key="2">
    <source>
        <dbReference type="EMBL" id="TNN64947.1"/>
    </source>
</evidence>
<name>A0A4Z2HGF8_9TELE</name>
<sequence>MYVPLQPKQKMPRIDARQTRCGGGGGLPEKSKLSQKGGVLLTPVRWQLGGLLMLDTQPLDFLQDFSVRRGTHQTFPTTDISPAGAASDIKPGAVLFKPRLRDRGPIKLRGAEDNCRAGR</sequence>
<comment type="caution">
    <text evidence="2">The sequence shown here is derived from an EMBL/GenBank/DDBJ whole genome shotgun (WGS) entry which is preliminary data.</text>
</comment>
<dbReference type="EMBL" id="SRLO01000243">
    <property type="protein sequence ID" value="TNN64947.1"/>
    <property type="molecule type" value="Genomic_DNA"/>
</dbReference>
<evidence type="ECO:0000256" key="1">
    <source>
        <dbReference type="SAM" id="MobiDB-lite"/>
    </source>
</evidence>
<dbReference type="Proteomes" id="UP000314294">
    <property type="component" value="Unassembled WGS sequence"/>
</dbReference>
<dbReference type="AlphaFoldDB" id="A0A4Z2HGF8"/>
<gene>
    <name evidence="2" type="ORF">EYF80_024831</name>
</gene>
<protein>
    <submittedName>
        <fullName evidence="2">Uncharacterized protein</fullName>
    </submittedName>
</protein>
<reference evidence="2 3" key="1">
    <citation type="submission" date="2019-03" db="EMBL/GenBank/DDBJ databases">
        <title>First draft genome of Liparis tanakae, snailfish: a comprehensive survey of snailfish specific genes.</title>
        <authorList>
            <person name="Kim W."/>
            <person name="Song I."/>
            <person name="Jeong J.-H."/>
            <person name="Kim D."/>
            <person name="Kim S."/>
            <person name="Ryu S."/>
            <person name="Song J.Y."/>
            <person name="Lee S.K."/>
        </authorList>
    </citation>
    <scope>NUCLEOTIDE SEQUENCE [LARGE SCALE GENOMIC DNA]</scope>
    <source>
        <tissue evidence="2">Muscle</tissue>
    </source>
</reference>
<evidence type="ECO:0000313" key="3">
    <source>
        <dbReference type="Proteomes" id="UP000314294"/>
    </source>
</evidence>
<keyword evidence="3" id="KW-1185">Reference proteome</keyword>
<organism evidence="2 3">
    <name type="scientific">Liparis tanakae</name>
    <name type="common">Tanaka's snailfish</name>
    <dbReference type="NCBI Taxonomy" id="230148"/>
    <lineage>
        <taxon>Eukaryota</taxon>
        <taxon>Metazoa</taxon>
        <taxon>Chordata</taxon>
        <taxon>Craniata</taxon>
        <taxon>Vertebrata</taxon>
        <taxon>Euteleostomi</taxon>
        <taxon>Actinopterygii</taxon>
        <taxon>Neopterygii</taxon>
        <taxon>Teleostei</taxon>
        <taxon>Neoteleostei</taxon>
        <taxon>Acanthomorphata</taxon>
        <taxon>Eupercaria</taxon>
        <taxon>Perciformes</taxon>
        <taxon>Cottioidei</taxon>
        <taxon>Cottales</taxon>
        <taxon>Liparidae</taxon>
        <taxon>Liparis</taxon>
    </lineage>
</organism>
<proteinExistence type="predicted"/>